<keyword evidence="2" id="KW-0479">Metal-binding</keyword>
<comment type="caution">
    <text evidence="5">The sequence shown here is derived from an EMBL/GenBank/DDBJ whole genome shotgun (WGS) entry which is preliminary data.</text>
</comment>
<dbReference type="InterPro" id="IPR002401">
    <property type="entry name" value="Cyt_P450_E_grp-I"/>
</dbReference>
<feature type="transmembrane region" description="Helical" evidence="4">
    <location>
        <begin position="12"/>
        <end position="34"/>
    </location>
</feature>
<keyword evidence="3" id="KW-0408">Iron</keyword>
<keyword evidence="4" id="KW-0812">Transmembrane</keyword>
<proteinExistence type="inferred from homology"/>
<sequence>MDSKEWSNELKMAFFSSTFHQYLICFLLAMIAVLKLAKRAKSKGNLNLPPSPKKLPIIGNLHQIGTLPYRSFSALSQKHGALMWLQLGKIQAVVISSADLTREILKNHDKAFSNRHQTTAVKSLLYGGNDVGFGSYGERWKQRRKICVHELLSNKRVHSFNLIKVEEIVGLVDRIREASLSGASVNLSELLTETTNNIICKCVLGLKNEKVYSYKRVKEFARKVTVQLGVLTVGDQFPFLGWVDVLTGQMKKFKANSGELDALFDQAIAEHKRVKWEVDQPSNEKDFVDILIQLQEDLMPDFELTNLEIKAILMVSLL</sequence>
<evidence type="ECO:0000256" key="4">
    <source>
        <dbReference type="SAM" id="Phobius"/>
    </source>
</evidence>
<organism evidence="5 6">
    <name type="scientific">Canavalia gladiata</name>
    <name type="common">Sword bean</name>
    <name type="synonym">Dolichos gladiatus</name>
    <dbReference type="NCBI Taxonomy" id="3824"/>
    <lineage>
        <taxon>Eukaryota</taxon>
        <taxon>Viridiplantae</taxon>
        <taxon>Streptophyta</taxon>
        <taxon>Embryophyta</taxon>
        <taxon>Tracheophyta</taxon>
        <taxon>Spermatophyta</taxon>
        <taxon>Magnoliopsida</taxon>
        <taxon>eudicotyledons</taxon>
        <taxon>Gunneridae</taxon>
        <taxon>Pentapetalae</taxon>
        <taxon>rosids</taxon>
        <taxon>fabids</taxon>
        <taxon>Fabales</taxon>
        <taxon>Fabaceae</taxon>
        <taxon>Papilionoideae</taxon>
        <taxon>50 kb inversion clade</taxon>
        <taxon>NPAAA clade</taxon>
        <taxon>indigoferoid/millettioid clade</taxon>
        <taxon>Phaseoleae</taxon>
        <taxon>Canavalia</taxon>
    </lineage>
</organism>
<evidence type="ECO:0000256" key="1">
    <source>
        <dbReference type="ARBA" id="ARBA00010617"/>
    </source>
</evidence>
<name>A0AAN9KT29_CANGL</name>
<keyword evidence="4" id="KW-0472">Membrane</keyword>
<reference evidence="5 6" key="1">
    <citation type="submission" date="2024-01" db="EMBL/GenBank/DDBJ databases">
        <title>The genomes of 5 underutilized Papilionoideae crops provide insights into root nodulation and disease resistanc.</title>
        <authorList>
            <person name="Jiang F."/>
        </authorList>
    </citation>
    <scope>NUCLEOTIDE SEQUENCE [LARGE SCALE GENOMIC DNA]</scope>
    <source>
        <strain evidence="5">LVBAO_FW01</strain>
        <tissue evidence="5">Leaves</tissue>
    </source>
</reference>
<dbReference type="PRINTS" id="PR00463">
    <property type="entry name" value="EP450I"/>
</dbReference>
<dbReference type="Gene3D" id="1.10.630.10">
    <property type="entry name" value="Cytochrome P450"/>
    <property type="match status" value="1"/>
</dbReference>
<evidence type="ECO:0008006" key="7">
    <source>
        <dbReference type="Google" id="ProtNLM"/>
    </source>
</evidence>
<dbReference type="SUPFAM" id="SSF48264">
    <property type="entry name" value="Cytochrome P450"/>
    <property type="match status" value="1"/>
</dbReference>
<gene>
    <name evidence="5" type="ORF">VNO77_25740</name>
</gene>
<keyword evidence="6" id="KW-1185">Reference proteome</keyword>
<dbReference type="Pfam" id="PF00067">
    <property type="entry name" value="p450"/>
    <property type="match status" value="1"/>
</dbReference>
<dbReference type="GO" id="GO:0016705">
    <property type="term" value="F:oxidoreductase activity, acting on paired donors, with incorporation or reduction of molecular oxygen"/>
    <property type="evidence" value="ECO:0007669"/>
    <property type="project" value="InterPro"/>
</dbReference>
<comment type="similarity">
    <text evidence="1">Belongs to the cytochrome P450 family.</text>
</comment>
<dbReference type="GO" id="GO:0020037">
    <property type="term" value="F:heme binding"/>
    <property type="evidence" value="ECO:0007669"/>
    <property type="project" value="InterPro"/>
</dbReference>
<evidence type="ECO:0000313" key="5">
    <source>
        <dbReference type="EMBL" id="KAK7322361.1"/>
    </source>
</evidence>
<keyword evidence="4" id="KW-1133">Transmembrane helix</keyword>
<evidence type="ECO:0000256" key="2">
    <source>
        <dbReference type="ARBA" id="ARBA00022723"/>
    </source>
</evidence>
<dbReference type="PANTHER" id="PTHR47955">
    <property type="entry name" value="CYTOCHROME P450 FAMILY 71 PROTEIN"/>
    <property type="match status" value="1"/>
</dbReference>
<dbReference type="InterPro" id="IPR036396">
    <property type="entry name" value="Cyt_P450_sf"/>
</dbReference>
<dbReference type="PANTHER" id="PTHR47955:SF15">
    <property type="entry name" value="CYTOCHROME P450 71A2-LIKE"/>
    <property type="match status" value="1"/>
</dbReference>
<dbReference type="InterPro" id="IPR001128">
    <property type="entry name" value="Cyt_P450"/>
</dbReference>
<dbReference type="AlphaFoldDB" id="A0AAN9KT29"/>
<dbReference type="GO" id="GO:0005506">
    <property type="term" value="F:iron ion binding"/>
    <property type="evidence" value="ECO:0007669"/>
    <property type="project" value="InterPro"/>
</dbReference>
<dbReference type="GO" id="GO:0004497">
    <property type="term" value="F:monooxygenase activity"/>
    <property type="evidence" value="ECO:0007669"/>
    <property type="project" value="InterPro"/>
</dbReference>
<evidence type="ECO:0000256" key="3">
    <source>
        <dbReference type="ARBA" id="ARBA00023004"/>
    </source>
</evidence>
<dbReference type="EMBL" id="JAYMYQ010000006">
    <property type="protein sequence ID" value="KAK7322361.1"/>
    <property type="molecule type" value="Genomic_DNA"/>
</dbReference>
<evidence type="ECO:0000313" key="6">
    <source>
        <dbReference type="Proteomes" id="UP001367508"/>
    </source>
</evidence>
<dbReference type="Proteomes" id="UP001367508">
    <property type="component" value="Unassembled WGS sequence"/>
</dbReference>
<accession>A0AAN9KT29</accession>
<protein>
    <recommendedName>
        <fullName evidence="7">Cytochrome P450</fullName>
    </recommendedName>
</protein>